<evidence type="ECO:0000313" key="3">
    <source>
        <dbReference type="Proteomes" id="UP000184251"/>
    </source>
</evidence>
<name>A0A1M4XCC6_9FIRM</name>
<protein>
    <submittedName>
        <fullName evidence="2">Uncharacterized protein</fullName>
    </submittedName>
</protein>
<reference evidence="2 3" key="1">
    <citation type="submission" date="2016-11" db="EMBL/GenBank/DDBJ databases">
        <authorList>
            <person name="Jaros S."/>
            <person name="Januszkiewicz K."/>
            <person name="Wedrychowicz H."/>
        </authorList>
    </citation>
    <scope>NUCLEOTIDE SEQUENCE [LARGE SCALE GENOMIC DNA]</scope>
    <source>
        <strain evidence="2 3">DSM 14828</strain>
    </source>
</reference>
<evidence type="ECO:0000313" key="2">
    <source>
        <dbReference type="EMBL" id="SHE90852.1"/>
    </source>
</evidence>
<accession>A0A1M4XCC6</accession>
<proteinExistence type="predicted"/>
<dbReference type="STRING" id="1120975.SAMN02746064_01462"/>
<gene>
    <name evidence="2" type="ORF">SAMN02746064_01462</name>
</gene>
<dbReference type="Proteomes" id="UP000184251">
    <property type="component" value="Unassembled WGS sequence"/>
</dbReference>
<organism evidence="2 3">
    <name type="scientific">Alkalibacter saccharofermentans DSM 14828</name>
    <dbReference type="NCBI Taxonomy" id="1120975"/>
    <lineage>
        <taxon>Bacteria</taxon>
        <taxon>Bacillati</taxon>
        <taxon>Bacillota</taxon>
        <taxon>Clostridia</taxon>
        <taxon>Eubacteriales</taxon>
        <taxon>Eubacteriaceae</taxon>
        <taxon>Alkalibacter</taxon>
    </lineage>
</organism>
<evidence type="ECO:0000256" key="1">
    <source>
        <dbReference type="SAM" id="Phobius"/>
    </source>
</evidence>
<dbReference type="AlphaFoldDB" id="A0A1M4XCC6"/>
<keyword evidence="3" id="KW-1185">Reference proteome</keyword>
<dbReference type="EMBL" id="FQTU01000009">
    <property type="protein sequence ID" value="SHE90852.1"/>
    <property type="molecule type" value="Genomic_DNA"/>
</dbReference>
<keyword evidence="1" id="KW-1133">Transmembrane helix</keyword>
<keyword evidence="1" id="KW-0472">Membrane</keyword>
<keyword evidence="1" id="KW-0812">Transmembrane</keyword>
<feature type="transmembrane region" description="Helical" evidence="1">
    <location>
        <begin position="26"/>
        <end position="43"/>
    </location>
</feature>
<sequence>MIAGKKKQTTLSSLFFRHVVGNIERGFYIALSFLARLLFFLAAEFL</sequence>